<proteinExistence type="inferred from homology"/>
<dbReference type="GO" id="GO:0005829">
    <property type="term" value="C:cytosol"/>
    <property type="evidence" value="ECO:0007669"/>
    <property type="project" value="TreeGrafter"/>
</dbReference>
<accession>A0A9Y1I428</accession>
<keyword evidence="3" id="KW-0694">RNA-binding</keyword>
<evidence type="ECO:0000313" key="6">
    <source>
        <dbReference type="EMBL" id="WDA99988.1"/>
    </source>
</evidence>
<organism evidence="6">
    <name type="scientific">Cyanidium sp. THAL103</name>
    <dbReference type="NCBI Taxonomy" id="3027999"/>
    <lineage>
        <taxon>Eukaryota</taxon>
        <taxon>Rhodophyta</taxon>
        <taxon>Bangiophyceae</taxon>
        <taxon>Cyanidiales</taxon>
        <taxon>Cyanidiaceae</taxon>
        <taxon>Cyanidium</taxon>
    </lineage>
</organism>
<reference evidence="6" key="1">
    <citation type="journal article" date="2023" name="J. Phycol.">
        <title>Revised classification of the Cyanidiophyceae based on plastid genome data with descriptions of the Cavernulicolales ord. nov. and Galdieriales ord. nov. (Rhodophyta).</title>
        <authorList>
            <person name="Park S.I."/>
            <person name="Cho C.H."/>
            <person name="Ciniglia C."/>
            <person name="Huang T.Y."/>
            <person name="Liu S.L."/>
            <person name="Bustamante D.E."/>
            <person name="Calderon M.S."/>
            <person name="Mansilla A."/>
            <person name="McDermott T."/>
            <person name="Andersen R.A."/>
            <person name="Yoon H.S."/>
        </authorList>
    </citation>
    <scope>NUCLEOTIDE SEQUENCE</scope>
</reference>
<geneLocation type="plastid" evidence="6"/>
<comment type="similarity">
    <text evidence="1">Belongs to the bacterial ribosomal protein bS20 family.</text>
</comment>
<evidence type="ECO:0000256" key="2">
    <source>
        <dbReference type="ARBA" id="ARBA00022730"/>
    </source>
</evidence>
<dbReference type="PANTHER" id="PTHR33398">
    <property type="entry name" value="30S RIBOSOMAL PROTEIN S20"/>
    <property type="match status" value="1"/>
</dbReference>
<dbReference type="Gene3D" id="1.20.58.110">
    <property type="entry name" value="Ribosomal protein S20"/>
    <property type="match status" value="1"/>
</dbReference>
<name>A0A9Y1I428_9RHOD</name>
<dbReference type="Pfam" id="PF01649">
    <property type="entry name" value="Ribosomal_S20p"/>
    <property type="match status" value="1"/>
</dbReference>
<dbReference type="InterPro" id="IPR036510">
    <property type="entry name" value="Ribosomal_bS20_sf"/>
</dbReference>
<keyword evidence="2" id="KW-0699">rRNA-binding</keyword>
<dbReference type="NCBIfam" id="TIGR00029">
    <property type="entry name" value="S20"/>
    <property type="match status" value="1"/>
</dbReference>
<dbReference type="AlphaFoldDB" id="A0A9Y1I428"/>
<dbReference type="HAMAP" id="MF_00500">
    <property type="entry name" value="Ribosomal_bS20"/>
    <property type="match status" value="1"/>
</dbReference>
<dbReference type="EMBL" id="OP616817">
    <property type="protein sequence ID" value="WDA99988.1"/>
    <property type="molecule type" value="Genomic_DNA"/>
</dbReference>
<dbReference type="GO" id="GO:0003735">
    <property type="term" value="F:structural constituent of ribosome"/>
    <property type="evidence" value="ECO:0007669"/>
    <property type="project" value="InterPro"/>
</dbReference>
<dbReference type="GO" id="GO:0006412">
    <property type="term" value="P:translation"/>
    <property type="evidence" value="ECO:0007669"/>
    <property type="project" value="InterPro"/>
</dbReference>
<evidence type="ECO:0000256" key="5">
    <source>
        <dbReference type="ARBA" id="ARBA00023274"/>
    </source>
</evidence>
<dbReference type="InterPro" id="IPR002583">
    <property type="entry name" value="Ribosomal_bS20"/>
</dbReference>
<keyword evidence="4 6" id="KW-0689">Ribosomal protein</keyword>
<dbReference type="GO" id="GO:0015935">
    <property type="term" value="C:small ribosomal subunit"/>
    <property type="evidence" value="ECO:0007669"/>
    <property type="project" value="TreeGrafter"/>
</dbReference>
<keyword evidence="6" id="KW-0934">Plastid</keyword>
<protein>
    <submittedName>
        <fullName evidence="6">Ribosomal protein S20</fullName>
    </submittedName>
</protein>
<evidence type="ECO:0000256" key="4">
    <source>
        <dbReference type="ARBA" id="ARBA00022980"/>
    </source>
</evidence>
<evidence type="ECO:0000256" key="3">
    <source>
        <dbReference type="ARBA" id="ARBA00022884"/>
    </source>
</evidence>
<dbReference type="GO" id="GO:0070181">
    <property type="term" value="F:small ribosomal subunit rRNA binding"/>
    <property type="evidence" value="ECO:0007669"/>
    <property type="project" value="TreeGrafter"/>
</dbReference>
<gene>
    <name evidence="6" type="primary">rps20</name>
    <name evidence="6" type="ORF">CspTHAL103_064</name>
</gene>
<dbReference type="PANTHER" id="PTHR33398:SF1">
    <property type="entry name" value="SMALL RIBOSOMAL SUBUNIT PROTEIN BS20C"/>
    <property type="match status" value="1"/>
</dbReference>
<sequence>MAKLKSSIKRIKVSERNRLRNKALKSAIKTLIKKYLFHCLHYSEYEINLLLIQLNNLYSYIDKAVTKKIFHKNKAARLKSKLCKRYFLIKNTL</sequence>
<dbReference type="SUPFAM" id="SSF46992">
    <property type="entry name" value="Ribosomal protein S20"/>
    <property type="match status" value="1"/>
</dbReference>
<keyword evidence="5" id="KW-0687">Ribonucleoprotein</keyword>
<evidence type="ECO:0000256" key="1">
    <source>
        <dbReference type="ARBA" id="ARBA00007634"/>
    </source>
</evidence>